<dbReference type="Proteomes" id="UP000198670">
    <property type="component" value="Unassembled WGS sequence"/>
</dbReference>
<evidence type="ECO:0000313" key="7">
    <source>
        <dbReference type="EMBL" id="SFH85212.1"/>
    </source>
</evidence>
<dbReference type="InterPro" id="IPR006664">
    <property type="entry name" value="OMP_bac"/>
</dbReference>
<accession>A0A1I3DEL0</accession>
<evidence type="ECO:0000259" key="6">
    <source>
        <dbReference type="PROSITE" id="PS51123"/>
    </source>
</evidence>
<dbReference type="GO" id="GO:0009279">
    <property type="term" value="C:cell outer membrane"/>
    <property type="evidence" value="ECO:0007669"/>
    <property type="project" value="UniProtKB-SubCell"/>
</dbReference>
<keyword evidence="3" id="KW-0998">Cell outer membrane</keyword>
<gene>
    <name evidence="7" type="ORF">SAMN05444682_101433</name>
</gene>
<evidence type="ECO:0000256" key="2">
    <source>
        <dbReference type="ARBA" id="ARBA00023136"/>
    </source>
</evidence>
<feature type="compositionally biased region" description="Basic and acidic residues" evidence="5">
    <location>
        <begin position="50"/>
        <end position="64"/>
    </location>
</feature>
<dbReference type="InterPro" id="IPR006665">
    <property type="entry name" value="OmpA-like"/>
</dbReference>
<dbReference type="Pfam" id="PF00691">
    <property type="entry name" value="OmpA"/>
    <property type="match status" value="1"/>
</dbReference>
<evidence type="ECO:0000256" key="1">
    <source>
        <dbReference type="ARBA" id="ARBA00004442"/>
    </source>
</evidence>
<dbReference type="PANTHER" id="PTHR30329:SF21">
    <property type="entry name" value="LIPOPROTEIN YIAD-RELATED"/>
    <property type="match status" value="1"/>
</dbReference>
<name>A0A1I3DEL0_9SPHI</name>
<protein>
    <submittedName>
        <fullName evidence="7">OmpA-OmpF porin, OOP family</fullName>
    </submittedName>
</protein>
<dbReference type="PANTHER" id="PTHR30329">
    <property type="entry name" value="STATOR ELEMENT OF FLAGELLAR MOTOR COMPLEX"/>
    <property type="match status" value="1"/>
</dbReference>
<dbReference type="InterPro" id="IPR050330">
    <property type="entry name" value="Bact_OuterMem_StrucFunc"/>
</dbReference>
<evidence type="ECO:0000256" key="4">
    <source>
        <dbReference type="PROSITE-ProRule" id="PRU00473"/>
    </source>
</evidence>
<reference evidence="7 8" key="1">
    <citation type="submission" date="2016-10" db="EMBL/GenBank/DDBJ databases">
        <authorList>
            <person name="de Groot N.N."/>
        </authorList>
    </citation>
    <scope>NUCLEOTIDE SEQUENCE [LARGE SCALE GENOMIC DNA]</scope>
    <source>
        <strain evidence="7 8">RK1</strain>
    </source>
</reference>
<dbReference type="EMBL" id="FOQO01000001">
    <property type="protein sequence ID" value="SFH85212.1"/>
    <property type="molecule type" value="Genomic_DNA"/>
</dbReference>
<feature type="compositionally biased region" description="Low complexity" evidence="5">
    <location>
        <begin position="65"/>
        <end position="74"/>
    </location>
</feature>
<comment type="subcellular location">
    <subcellularLocation>
        <location evidence="1">Cell outer membrane</location>
    </subcellularLocation>
</comment>
<dbReference type="PRINTS" id="PR01021">
    <property type="entry name" value="OMPADOMAIN"/>
</dbReference>
<evidence type="ECO:0000256" key="3">
    <source>
        <dbReference type="ARBA" id="ARBA00023237"/>
    </source>
</evidence>
<dbReference type="CDD" id="cd07185">
    <property type="entry name" value="OmpA_C-like"/>
    <property type="match status" value="1"/>
</dbReference>
<evidence type="ECO:0000256" key="5">
    <source>
        <dbReference type="SAM" id="MobiDB-lite"/>
    </source>
</evidence>
<organism evidence="7 8">
    <name type="scientific">Parapedobacter indicus</name>
    <dbReference type="NCBI Taxonomy" id="1477437"/>
    <lineage>
        <taxon>Bacteria</taxon>
        <taxon>Pseudomonadati</taxon>
        <taxon>Bacteroidota</taxon>
        <taxon>Sphingobacteriia</taxon>
        <taxon>Sphingobacteriales</taxon>
        <taxon>Sphingobacteriaceae</taxon>
        <taxon>Parapedobacter</taxon>
    </lineage>
</organism>
<feature type="region of interest" description="Disordered" evidence="5">
    <location>
        <begin position="50"/>
        <end position="79"/>
    </location>
</feature>
<keyword evidence="2 4" id="KW-0472">Membrane</keyword>
<proteinExistence type="predicted"/>
<sequence>MFTAVKLSNMKTISNCILMSCLGMLAMSYQGCKPKQVVLQPSAEVVEREVPEERVVAEPQKKEPTAAPTQSTPAPVSPPNYNFTNIQFEFDSSVLKTNSYAVLDQIAREMQKDSDAKFIIDGHASVEGTAAYNMELSIDRANAVKLYLVNAGIYGNNLTVKGFGATKPVASNDTESGRAQNRRVEIRHVD</sequence>
<dbReference type="InterPro" id="IPR036737">
    <property type="entry name" value="OmpA-like_sf"/>
</dbReference>
<dbReference type="STRING" id="1477437.SAMN05444682_101433"/>
<evidence type="ECO:0000313" key="8">
    <source>
        <dbReference type="Proteomes" id="UP000198670"/>
    </source>
</evidence>
<feature type="domain" description="OmpA-like" evidence="6">
    <location>
        <begin position="81"/>
        <end position="190"/>
    </location>
</feature>
<dbReference type="Gene3D" id="3.30.1330.60">
    <property type="entry name" value="OmpA-like domain"/>
    <property type="match status" value="1"/>
</dbReference>
<dbReference type="SUPFAM" id="SSF103088">
    <property type="entry name" value="OmpA-like"/>
    <property type="match status" value="1"/>
</dbReference>
<keyword evidence="8" id="KW-1185">Reference proteome</keyword>
<dbReference type="PROSITE" id="PS51123">
    <property type="entry name" value="OMPA_2"/>
    <property type="match status" value="1"/>
</dbReference>
<dbReference type="AlphaFoldDB" id="A0A1I3DEL0"/>